<evidence type="ECO:0000313" key="6">
    <source>
        <dbReference type="EMBL" id="KAJ1984176.1"/>
    </source>
</evidence>
<evidence type="ECO:0000256" key="1">
    <source>
        <dbReference type="ARBA" id="ARBA00022723"/>
    </source>
</evidence>
<evidence type="ECO:0000256" key="2">
    <source>
        <dbReference type="ARBA" id="ARBA00022801"/>
    </source>
</evidence>
<name>A0A9W8BCK4_9FUNG</name>
<keyword evidence="1" id="KW-0479">Metal-binding</keyword>
<dbReference type="PROSITE" id="PS51746">
    <property type="entry name" value="PPM_2"/>
    <property type="match status" value="1"/>
</dbReference>
<dbReference type="Gene3D" id="3.60.40.10">
    <property type="entry name" value="PPM-type phosphatase domain"/>
    <property type="match status" value="1"/>
</dbReference>
<dbReference type="AlphaFoldDB" id="A0A9W8BCK4"/>
<accession>A0A9W8BCK4</accession>
<keyword evidence="7" id="KW-1185">Reference proteome</keyword>
<proteinExistence type="inferred from homology"/>
<organism evidence="6 7">
    <name type="scientific">Dimargaris verticillata</name>
    <dbReference type="NCBI Taxonomy" id="2761393"/>
    <lineage>
        <taxon>Eukaryota</taxon>
        <taxon>Fungi</taxon>
        <taxon>Fungi incertae sedis</taxon>
        <taxon>Zoopagomycota</taxon>
        <taxon>Kickxellomycotina</taxon>
        <taxon>Dimargaritomycetes</taxon>
        <taxon>Dimargaritales</taxon>
        <taxon>Dimargaritaceae</taxon>
        <taxon>Dimargaris</taxon>
    </lineage>
</organism>
<dbReference type="InterPro" id="IPR036457">
    <property type="entry name" value="PPM-type-like_dom_sf"/>
</dbReference>
<dbReference type="CDD" id="cd00143">
    <property type="entry name" value="PP2Cc"/>
    <property type="match status" value="1"/>
</dbReference>
<evidence type="ECO:0000256" key="4">
    <source>
        <dbReference type="RuleBase" id="RU003465"/>
    </source>
</evidence>
<keyword evidence="3 4" id="KW-0904">Protein phosphatase</keyword>
<sequence length="606" mass="67088">MVDAFAPTLWCMCTNGVTWTRPAWTLRQAAQHLSPPPPMLARGYIRPSVATLPLDKQYTFRAPNSNAMLRLDVTNLSHLVGIRSIRGVREYNEDRYRVRVLRFPQDAASNPHPPLAQFRQLLYFGVYDGHGGPRCADFLAGHLHTYIQDAKLADLPQVLHTFRQLGSAWQTYSPKGLGRLIRALYQQPIDYESGRAAIHRRLHRDVFRLTVKERLILGYLTADEHLFYMSPGEAGSTAASVVLEPLDDSPYWSSGDLMLTACNVGDTRILLCNVKNGLVQQLSKDHHPTDRQEYQRLCYFGGYTDSDAFGDTMALGKVANTRSFGDRALKSYGVVAEPEVYQSRLQTKDGAFIAIVSDGVTSVLTDQEIVDLAKCQTDSTQAAFSIINAAEKLGSSDNLTAMVIALPGWIPNIPVHTTIFKRLGRALPPGTTAWSQGMGADATASPQDIDVGVNKRRGSWMTWEEKETPADQGSVLLDTEDVLWSLFTEEAVPGEHGQSFQQRAQQLTIPEILVALQRRQVKLTMDTGVSPQLSTKDVATVEQSEQDQQATLTTRVDESENEHILNLCLSVLGQPVDALAPTGNTLSFTELQHAWTLLGVKAVRES</sequence>
<keyword evidence="2 4" id="KW-0378">Hydrolase</keyword>
<evidence type="ECO:0000259" key="5">
    <source>
        <dbReference type="PROSITE" id="PS51746"/>
    </source>
</evidence>
<dbReference type="PANTHER" id="PTHR13832:SF589">
    <property type="entry name" value="[PYRUVATE DEHYDROGENASE [ACETYL-TRANSFERRING]]-PHOSPHATASE 2, MITOCHONDRIAL"/>
    <property type="match status" value="1"/>
</dbReference>
<dbReference type="EMBL" id="JANBQB010000028">
    <property type="protein sequence ID" value="KAJ1984176.1"/>
    <property type="molecule type" value="Genomic_DNA"/>
</dbReference>
<dbReference type="Pfam" id="PF00481">
    <property type="entry name" value="PP2C"/>
    <property type="match status" value="1"/>
</dbReference>
<dbReference type="Proteomes" id="UP001151582">
    <property type="component" value="Unassembled WGS sequence"/>
</dbReference>
<dbReference type="InterPro" id="IPR001932">
    <property type="entry name" value="PPM-type_phosphatase-like_dom"/>
</dbReference>
<reference evidence="6" key="1">
    <citation type="submission" date="2022-07" db="EMBL/GenBank/DDBJ databases">
        <title>Phylogenomic reconstructions and comparative analyses of Kickxellomycotina fungi.</title>
        <authorList>
            <person name="Reynolds N.K."/>
            <person name="Stajich J.E."/>
            <person name="Barry K."/>
            <person name="Grigoriev I.V."/>
            <person name="Crous P."/>
            <person name="Smith M.E."/>
        </authorList>
    </citation>
    <scope>NUCLEOTIDE SEQUENCE</scope>
    <source>
        <strain evidence="6">RSA 567</strain>
    </source>
</reference>
<dbReference type="SMART" id="SM00332">
    <property type="entry name" value="PP2Cc"/>
    <property type="match status" value="1"/>
</dbReference>
<gene>
    <name evidence="6" type="primary">PTC6</name>
    <name evidence="6" type="ORF">H4R34_000830</name>
</gene>
<dbReference type="SUPFAM" id="SSF81606">
    <property type="entry name" value="PP2C-like"/>
    <property type="match status" value="1"/>
</dbReference>
<comment type="similarity">
    <text evidence="4">Belongs to the PP2C family.</text>
</comment>
<dbReference type="InterPro" id="IPR015655">
    <property type="entry name" value="PP2C"/>
</dbReference>
<dbReference type="PROSITE" id="PS01032">
    <property type="entry name" value="PPM_1"/>
    <property type="match status" value="1"/>
</dbReference>
<feature type="domain" description="PPM-type phosphatase" evidence="5">
    <location>
        <begin position="79"/>
        <end position="406"/>
    </location>
</feature>
<dbReference type="InterPro" id="IPR000222">
    <property type="entry name" value="PP2C_BS"/>
</dbReference>
<dbReference type="OrthoDB" id="416093at2759"/>
<dbReference type="GO" id="GO:0046872">
    <property type="term" value="F:metal ion binding"/>
    <property type="evidence" value="ECO:0007669"/>
    <property type="project" value="UniProtKB-KW"/>
</dbReference>
<dbReference type="GO" id="GO:0004722">
    <property type="term" value="F:protein serine/threonine phosphatase activity"/>
    <property type="evidence" value="ECO:0007669"/>
    <property type="project" value="InterPro"/>
</dbReference>
<evidence type="ECO:0000256" key="3">
    <source>
        <dbReference type="ARBA" id="ARBA00022912"/>
    </source>
</evidence>
<protein>
    <submittedName>
        <fullName evidence="6">Protein phosphatase 2C 6</fullName>
    </submittedName>
</protein>
<dbReference type="PANTHER" id="PTHR13832">
    <property type="entry name" value="PROTEIN PHOSPHATASE 2C"/>
    <property type="match status" value="1"/>
</dbReference>
<evidence type="ECO:0000313" key="7">
    <source>
        <dbReference type="Proteomes" id="UP001151582"/>
    </source>
</evidence>
<comment type="caution">
    <text evidence="6">The sequence shown here is derived from an EMBL/GenBank/DDBJ whole genome shotgun (WGS) entry which is preliminary data.</text>
</comment>